<keyword evidence="3" id="KW-0732">Signal</keyword>
<dbReference type="InterPro" id="IPR036574">
    <property type="entry name" value="Scorpion_toxin-like_sf"/>
</dbReference>
<protein>
    <recommendedName>
        <fullName evidence="6">Knottin scorpion toxin-like domain-containing protein</fullName>
    </recommendedName>
</protein>
<dbReference type="GO" id="GO:0003700">
    <property type="term" value="F:DNA-binding transcription factor activity"/>
    <property type="evidence" value="ECO:0007669"/>
    <property type="project" value="InterPro"/>
</dbReference>
<dbReference type="InterPro" id="IPR002061">
    <property type="entry name" value="Scorpion_toxinL/defensin"/>
</dbReference>
<evidence type="ECO:0000256" key="3">
    <source>
        <dbReference type="SAM" id="SignalP"/>
    </source>
</evidence>
<evidence type="ECO:0008006" key="6">
    <source>
        <dbReference type="Google" id="ProtNLM"/>
    </source>
</evidence>
<evidence type="ECO:0000313" key="5">
    <source>
        <dbReference type="Proteomes" id="UP000712600"/>
    </source>
</evidence>
<dbReference type="Proteomes" id="UP000712600">
    <property type="component" value="Unassembled WGS sequence"/>
</dbReference>
<dbReference type="GO" id="GO:0005576">
    <property type="term" value="C:extracellular region"/>
    <property type="evidence" value="ECO:0007669"/>
    <property type="project" value="UniProtKB-SubCell"/>
</dbReference>
<evidence type="ECO:0000256" key="1">
    <source>
        <dbReference type="ARBA" id="ARBA00004613"/>
    </source>
</evidence>
<dbReference type="Gene3D" id="3.30.30.10">
    <property type="entry name" value="Knottin, scorpion toxin-like"/>
    <property type="match status" value="1"/>
</dbReference>
<evidence type="ECO:0000256" key="2">
    <source>
        <dbReference type="ARBA" id="ARBA00022525"/>
    </source>
</evidence>
<comment type="subcellular location">
    <subcellularLocation>
        <location evidence="1">Secreted</location>
    </subcellularLocation>
</comment>
<name>A0A8S9R783_BRACR</name>
<dbReference type="GO" id="GO:0019871">
    <property type="term" value="F:sodium channel inhibitor activity"/>
    <property type="evidence" value="ECO:0007669"/>
    <property type="project" value="InterPro"/>
</dbReference>
<comment type="caution">
    <text evidence="4">The sequence shown here is derived from an EMBL/GenBank/DDBJ whole genome shotgun (WGS) entry which is preliminary data.</text>
</comment>
<keyword evidence="2" id="KW-0964">Secreted</keyword>
<dbReference type="Pfam" id="PF00537">
    <property type="entry name" value="Toxin_3"/>
    <property type="match status" value="1"/>
</dbReference>
<organism evidence="4 5">
    <name type="scientific">Brassica cretica</name>
    <name type="common">Mustard</name>
    <dbReference type="NCBI Taxonomy" id="69181"/>
    <lineage>
        <taxon>Eukaryota</taxon>
        <taxon>Viridiplantae</taxon>
        <taxon>Streptophyta</taxon>
        <taxon>Embryophyta</taxon>
        <taxon>Tracheophyta</taxon>
        <taxon>Spermatophyta</taxon>
        <taxon>Magnoliopsida</taxon>
        <taxon>eudicotyledons</taxon>
        <taxon>Gunneridae</taxon>
        <taxon>Pentapetalae</taxon>
        <taxon>rosids</taxon>
        <taxon>malvids</taxon>
        <taxon>Brassicales</taxon>
        <taxon>Brassicaceae</taxon>
        <taxon>Brassiceae</taxon>
        <taxon>Brassica</taxon>
    </lineage>
</organism>
<dbReference type="SUPFAM" id="SSF57095">
    <property type="entry name" value="Scorpion toxin-like"/>
    <property type="match status" value="1"/>
</dbReference>
<accession>A0A8S9R783</accession>
<feature type="chain" id="PRO_5035792194" description="Knottin scorpion toxin-like domain-containing protein" evidence="3">
    <location>
        <begin position="27"/>
        <end position="179"/>
    </location>
</feature>
<sequence length="179" mass="20221">MATKSLSFFAVLIILLVIFEVPEIEAEPCLKQYVGGFTSDSCFGQAIQVCYWKCRLKNKAKGGICYSGKGADNYKCLCDFCSDNPSCVGEGVLAQVWTPIKTGDQYMLSTCDQAYLLDPRLSQYREVSRKFTFASKPNQCSYPGLPGRVFISGVREWTSNVMYYKKDEYLHVNCEARNR</sequence>
<gene>
    <name evidence="4" type="ORF">F2Q69_00017948</name>
</gene>
<dbReference type="EMBL" id="QGKX02000996">
    <property type="protein sequence ID" value="KAF3558491.1"/>
    <property type="molecule type" value="Genomic_DNA"/>
</dbReference>
<proteinExistence type="predicted"/>
<feature type="signal peptide" evidence="3">
    <location>
        <begin position="1"/>
        <end position="26"/>
    </location>
</feature>
<dbReference type="InterPro" id="IPR045012">
    <property type="entry name" value="NLP"/>
</dbReference>
<evidence type="ECO:0000313" key="4">
    <source>
        <dbReference type="EMBL" id="KAF3558491.1"/>
    </source>
</evidence>
<dbReference type="AlphaFoldDB" id="A0A8S9R783"/>
<dbReference type="PANTHER" id="PTHR32002:SF41">
    <property type="entry name" value="PROTEIN NLP8"/>
    <property type="match status" value="1"/>
</dbReference>
<dbReference type="PANTHER" id="PTHR32002">
    <property type="entry name" value="PROTEIN NLP8"/>
    <property type="match status" value="1"/>
</dbReference>
<reference evidence="4" key="1">
    <citation type="submission" date="2019-12" db="EMBL/GenBank/DDBJ databases">
        <title>Genome sequencing and annotation of Brassica cretica.</title>
        <authorList>
            <person name="Studholme D.J."/>
            <person name="Sarris P."/>
        </authorList>
    </citation>
    <scope>NUCLEOTIDE SEQUENCE</scope>
    <source>
        <strain evidence="4">PFS-109/04</strain>
        <tissue evidence="4">Leaf</tissue>
    </source>
</reference>